<name>A0A6A6JM54_WESOR</name>
<proteinExistence type="predicted"/>
<organism evidence="2 3">
    <name type="scientific">Westerdykella ornata</name>
    <dbReference type="NCBI Taxonomy" id="318751"/>
    <lineage>
        <taxon>Eukaryota</taxon>
        <taxon>Fungi</taxon>
        <taxon>Dikarya</taxon>
        <taxon>Ascomycota</taxon>
        <taxon>Pezizomycotina</taxon>
        <taxon>Dothideomycetes</taxon>
        <taxon>Pleosporomycetidae</taxon>
        <taxon>Pleosporales</taxon>
        <taxon>Sporormiaceae</taxon>
        <taxon>Westerdykella</taxon>
    </lineage>
</organism>
<feature type="region of interest" description="Disordered" evidence="1">
    <location>
        <begin position="1"/>
        <end position="34"/>
    </location>
</feature>
<dbReference type="AlphaFoldDB" id="A0A6A6JM54"/>
<evidence type="ECO:0000313" key="3">
    <source>
        <dbReference type="Proteomes" id="UP000800097"/>
    </source>
</evidence>
<evidence type="ECO:0000313" key="2">
    <source>
        <dbReference type="EMBL" id="KAF2275999.1"/>
    </source>
</evidence>
<dbReference type="RefSeq" id="XP_033653538.1">
    <property type="nucleotide sequence ID" value="XM_033799787.1"/>
</dbReference>
<protein>
    <submittedName>
        <fullName evidence="2">Uncharacterized protein</fullName>
    </submittedName>
</protein>
<feature type="compositionally biased region" description="Polar residues" evidence="1">
    <location>
        <begin position="1"/>
        <end position="11"/>
    </location>
</feature>
<sequence length="157" mass="16521">MPSTETVNPSDPLQKATMRQARSLKPTFSRGGLESQSWHCVSSASNVSHIPRPHSPLQVSDRLEAADAAITQLVLRIHDVTRASGPQQSPLGAAQKTPRGGFCPLPGSVGSVEALHAAHASLFCSPMLKVPKGSKHCCQRPNGAQQLPGSRLPPAPA</sequence>
<keyword evidence="3" id="KW-1185">Reference proteome</keyword>
<accession>A0A6A6JM54</accession>
<reference evidence="2" key="1">
    <citation type="journal article" date="2020" name="Stud. Mycol.">
        <title>101 Dothideomycetes genomes: a test case for predicting lifestyles and emergence of pathogens.</title>
        <authorList>
            <person name="Haridas S."/>
            <person name="Albert R."/>
            <person name="Binder M."/>
            <person name="Bloem J."/>
            <person name="Labutti K."/>
            <person name="Salamov A."/>
            <person name="Andreopoulos B."/>
            <person name="Baker S."/>
            <person name="Barry K."/>
            <person name="Bills G."/>
            <person name="Bluhm B."/>
            <person name="Cannon C."/>
            <person name="Castanera R."/>
            <person name="Culley D."/>
            <person name="Daum C."/>
            <person name="Ezra D."/>
            <person name="Gonzalez J."/>
            <person name="Henrissat B."/>
            <person name="Kuo A."/>
            <person name="Liang C."/>
            <person name="Lipzen A."/>
            <person name="Lutzoni F."/>
            <person name="Magnuson J."/>
            <person name="Mondo S."/>
            <person name="Nolan M."/>
            <person name="Ohm R."/>
            <person name="Pangilinan J."/>
            <person name="Park H.-J."/>
            <person name="Ramirez L."/>
            <person name="Alfaro M."/>
            <person name="Sun H."/>
            <person name="Tritt A."/>
            <person name="Yoshinaga Y."/>
            <person name="Zwiers L.-H."/>
            <person name="Turgeon B."/>
            <person name="Goodwin S."/>
            <person name="Spatafora J."/>
            <person name="Crous P."/>
            <person name="Grigoriev I."/>
        </authorList>
    </citation>
    <scope>NUCLEOTIDE SEQUENCE</scope>
    <source>
        <strain evidence="2">CBS 379.55</strain>
    </source>
</reference>
<feature type="region of interest" description="Disordered" evidence="1">
    <location>
        <begin position="135"/>
        <end position="157"/>
    </location>
</feature>
<dbReference type="EMBL" id="ML986495">
    <property type="protein sequence ID" value="KAF2275999.1"/>
    <property type="molecule type" value="Genomic_DNA"/>
</dbReference>
<dbReference type="Proteomes" id="UP000800097">
    <property type="component" value="Unassembled WGS sequence"/>
</dbReference>
<evidence type="ECO:0000256" key="1">
    <source>
        <dbReference type="SAM" id="MobiDB-lite"/>
    </source>
</evidence>
<dbReference type="GeneID" id="54552962"/>
<gene>
    <name evidence="2" type="ORF">EI97DRAFT_442964</name>
</gene>